<organism evidence="3 4">
    <name type="scientific">Nonomuraea recticatena</name>
    <dbReference type="NCBI Taxonomy" id="46178"/>
    <lineage>
        <taxon>Bacteria</taxon>
        <taxon>Bacillati</taxon>
        <taxon>Actinomycetota</taxon>
        <taxon>Actinomycetes</taxon>
        <taxon>Streptosporangiales</taxon>
        <taxon>Streptosporangiaceae</taxon>
        <taxon>Nonomuraea</taxon>
    </lineage>
</organism>
<evidence type="ECO:0000313" key="4">
    <source>
        <dbReference type="Proteomes" id="UP001501666"/>
    </source>
</evidence>
<protein>
    <recommendedName>
        <fullName evidence="2">Resolvase HTH domain-containing protein</fullName>
    </recommendedName>
</protein>
<dbReference type="InterPro" id="IPR006120">
    <property type="entry name" value="Resolvase_HTH_dom"/>
</dbReference>
<proteinExistence type="predicted"/>
<name>A0ABN3T8W0_9ACTN</name>
<dbReference type="InterPro" id="IPR009057">
    <property type="entry name" value="Homeodomain-like_sf"/>
</dbReference>
<reference evidence="3 4" key="1">
    <citation type="journal article" date="2019" name="Int. J. Syst. Evol. Microbiol.">
        <title>The Global Catalogue of Microorganisms (GCM) 10K type strain sequencing project: providing services to taxonomists for standard genome sequencing and annotation.</title>
        <authorList>
            <consortium name="The Broad Institute Genomics Platform"/>
            <consortium name="The Broad Institute Genome Sequencing Center for Infectious Disease"/>
            <person name="Wu L."/>
            <person name="Ma J."/>
        </authorList>
    </citation>
    <scope>NUCLEOTIDE SEQUENCE [LARGE SCALE GENOMIC DNA]</scope>
    <source>
        <strain evidence="3 4">JCM 6835</strain>
    </source>
</reference>
<evidence type="ECO:0000313" key="3">
    <source>
        <dbReference type="EMBL" id="GAA2695639.1"/>
    </source>
</evidence>
<dbReference type="Proteomes" id="UP001501666">
    <property type="component" value="Unassembled WGS sequence"/>
</dbReference>
<feature type="region of interest" description="Disordered" evidence="1">
    <location>
        <begin position="43"/>
        <end position="62"/>
    </location>
</feature>
<accession>A0ABN3T8W0</accession>
<keyword evidence="4" id="KW-1185">Reference proteome</keyword>
<gene>
    <name evidence="3" type="ORF">GCM10010412_088650</name>
</gene>
<dbReference type="EMBL" id="BAAATE010000041">
    <property type="protein sequence ID" value="GAA2695639.1"/>
    <property type="molecule type" value="Genomic_DNA"/>
</dbReference>
<evidence type="ECO:0000256" key="1">
    <source>
        <dbReference type="SAM" id="MobiDB-lite"/>
    </source>
</evidence>
<evidence type="ECO:0000259" key="2">
    <source>
        <dbReference type="Pfam" id="PF02796"/>
    </source>
</evidence>
<comment type="caution">
    <text evidence="3">The sequence shown here is derived from an EMBL/GenBank/DDBJ whole genome shotgun (WGS) entry which is preliminary data.</text>
</comment>
<feature type="domain" description="Resolvase HTH" evidence="2">
    <location>
        <begin position="3"/>
        <end position="40"/>
    </location>
</feature>
<dbReference type="Pfam" id="PF02796">
    <property type="entry name" value="HTH_7"/>
    <property type="match status" value="1"/>
</dbReference>
<dbReference type="SUPFAM" id="SSF46689">
    <property type="entry name" value="Homeodomain-like"/>
    <property type="match status" value="1"/>
</dbReference>
<sequence length="62" mass="6628">MTEEQIRHARALLTHPDATVASIARLLRVSRSAIYKYVPELEDGGRPAVGASTGRSRLGPGA</sequence>
<dbReference type="Gene3D" id="1.10.10.60">
    <property type="entry name" value="Homeodomain-like"/>
    <property type="match status" value="1"/>
</dbReference>
<dbReference type="RefSeq" id="WP_346155452.1">
    <property type="nucleotide sequence ID" value="NZ_BAAATE010000041.1"/>
</dbReference>